<dbReference type="SUPFAM" id="SSF51905">
    <property type="entry name" value="FAD/NAD(P)-binding domain"/>
    <property type="match status" value="1"/>
</dbReference>
<dbReference type="Gene3D" id="3.30.70.1990">
    <property type="match status" value="1"/>
</dbReference>
<evidence type="ECO:0008006" key="4">
    <source>
        <dbReference type="Google" id="ProtNLM"/>
    </source>
</evidence>
<dbReference type="EMBL" id="KV878590">
    <property type="protein sequence ID" value="OJJ56425.1"/>
    <property type="molecule type" value="Genomic_DNA"/>
</dbReference>
<dbReference type="Gene3D" id="1.10.405.20">
    <property type="match status" value="1"/>
</dbReference>
<dbReference type="VEuPathDB" id="FungiDB:ASPSYDRAFT_47712"/>
<dbReference type="AlphaFoldDB" id="A0A1L9TAN0"/>
<name>A0A1L9TAN0_9EURO</name>
<dbReference type="InterPro" id="IPR050464">
    <property type="entry name" value="Zeta_carotene_desat/Oxidored"/>
</dbReference>
<feature type="chain" id="PRO_5013222508" description="Amine oxidase domain-containing protein" evidence="1">
    <location>
        <begin position="24"/>
        <end position="483"/>
    </location>
</feature>
<proteinExistence type="predicted"/>
<dbReference type="InterPro" id="IPR036188">
    <property type="entry name" value="FAD/NAD-bd_sf"/>
</dbReference>
<dbReference type="FunFam" id="1.10.405.20:FF:000002">
    <property type="entry name" value="Amine oxidase, flavin-containing superfamily"/>
    <property type="match status" value="1"/>
</dbReference>
<protein>
    <recommendedName>
        <fullName evidence="4">Amine oxidase domain-containing protein</fullName>
    </recommendedName>
</protein>
<accession>A0A1L9TAN0</accession>
<dbReference type="GeneID" id="63763563"/>
<evidence type="ECO:0000313" key="2">
    <source>
        <dbReference type="EMBL" id="OJJ56425.1"/>
    </source>
</evidence>
<dbReference type="RefSeq" id="XP_040700231.1">
    <property type="nucleotide sequence ID" value="XM_040847490.1"/>
</dbReference>
<feature type="signal peptide" evidence="1">
    <location>
        <begin position="1"/>
        <end position="23"/>
    </location>
</feature>
<dbReference type="PANTHER" id="PTHR42923">
    <property type="entry name" value="PROTOPORPHYRINOGEN OXIDASE"/>
    <property type="match status" value="1"/>
</dbReference>
<reference evidence="3" key="1">
    <citation type="journal article" date="2017" name="Genome Biol.">
        <title>Comparative genomics reveals high biological diversity and specific adaptations in the industrially and medically important fungal genus Aspergillus.</title>
        <authorList>
            <person name="de Vries R.P."/>
            <person name="Riley R."/>
            <person name="Wiebenga A."/>
            <person name="Aguilar-Osorio G."/>
            <person name="Amillis S."/>
            <person name="Uchima C.A."/>
            <person name="Anderluh G."/>
            <person name="Asadollahi M."/>
            <person name="Askin M."/>
            <person name="Barry K."/>
            <person name="Battaglia E."/>
            <person name="Bayram O."/>
            <person name="Benocci T."/>
            <person name="Braus-Stromeyer S.A."/>
            <person name="Caldana C."/>
            <person name="Canovas D."/>
            <person name="Cerqueira G.C."/>
            <person name="Chen F."/>
            <person name="Chen W."/>
            <person name="Choi C."/>
            <person name="Clum A."/>
            <person name="Dos Santos R.A."/>
            <person name="Damasio A.R."/>
            <person name="Diallinas G."/>
            <person name="Emri T."/>
            <person name="Fekete E."/>
            <person name="Flipphi M."/>
            <person name="Freyberg S."/>
            <person name="Gallo A."/>
            <person name="Gournas C."/>
            <person name="Habgood R."/>
            <person name="Hainaut M."/>
            <person name="Harispe M.L."/>
            <person name="Henrissat B."/>
            <person name="Hilden K.S."/>
            <person name="Hope R."/>
            <person name="Hossain A."/>
            <person name="Karabika E."/>
            <person name="Karaffa L."/>
            <person name="Karanyi Z."/>
            <person name="Krasevec N."/>
            <person name="Kuo A."/>
            <person name="Kusch H."/>
            <person name="LaButti K."/>
            <person name="Lagendijk E.L."/>
            <person name="Lapidus A."/>
            <person name="Levasseur A."/>
            <person name="Lindquist E."/>
            <person name="Lipzen A."/>
            <person name="Logrieco A.F."/>
            <person name="MacCabe A."/>
            <person name="Maekelae M.R."/>
            <person name="Malavazi I."/>
            <person name="Melin P."/>
            <person name="Meyer V."/>
            <person name="Mielnichuk N."/>
            <person name="Miskei M."/>
            <person name="Molnar A.P."/>
            <person name="Mule G."/>
            <person name="Ngan C.Y."/>
            <person name="Orejas M."/>
            <person name="Orosz E."/>
            <person name="Ouedraogo J.P."/>
            <person name="Overkamp K.M."/>
            <person name="Park H.-S."/>
            <person name="Perrone G."/>
            <person name="Piumi F."/>
            <person name="Punt P.J."/>
            <person name="Ram A.F."/>
            <person name="Ramon A."/>
            <person name="Rauscher S."/>
            <person name="Record E."/>
            <person name="Riano-Pachon D.M."/>
            <person name="Robert V."/>
            <person name="Roehrig J."/>
            <person name="Ruller R."/>
            <person name="Salamov A."/>
            <person name="Salih N.S."/>
            <person name="Samson R.A."/>
            <person name="Sandor E."/>
            <person name="Sanguinetti M."/>
            <person name="Schuetze T."/>
            <person name="Sepcic K."/>
            <person name="Shelest E."/>
            <person name="Sherlock G."/>
            <person name="Sophianopoulou V."/>
            <person name="Squina F.M."/>
            <person name="Sun H."/>
            <person name="Susca A."/>
            <person name="Todd R.B."/>
            <person name="Tsang A."/>
            <person name="Unkles S.E."/>
            <person name="van de Wiele N."/>
            <person name="van Rossen-Uffink D."/>
            <person name="Oliveira J.V."/>
            <person name="Vesth T.C."/>
            <person name="Visser J."/>
            <person name="Yu J.-H."/>
            <person name="Zhou M."/>
            <person name="Andersen M.R."/>
            <person name="Archer D.B."/>
            <person name="Baker S.E."/>
            <person name="Benoit I."/>
            <person name="Brakhage A.A."/>
            <person name="Braus G.H."/>
            <person name="Fischer R."/>
            <person name="Frisvad J.C."/>
            <person name="Goldman G.H."/>
            <person name="Houbraken J."/>
            <person name="Oakley B."/>
            <person name="Pocsi I."/>
            <person name="Scazzocchio C."/>
            <person name="Seiboth B."/>
            <person name="vanKuyk P.A."/>
            <person name="Wortman J."/>
            <person name="Dyer P.S."/>
            <person name="Grigoriev I.V."/>
        </authorList>
    </citation>
    <scope>NUCLEOTIDE SEQUENCE [LARGE SCALE GENOMIC DNA]</scope>
    <source>
        <strain evidence="3">CBS 593.65</strain>
    </source>
</reference>
<dbReference type="PANTHER" id="PTHR42923:SF26">
    <property type="entry name" value="FMN REDUCTASE LOT6, PUTATIVE (AFU_ORTHOLOGUE AFUA_7G06600)-RELATED"/>
    <property type="match status" value="1"/>
</dbReference>
<dbReference type="OrthoDB" id="68575at2759"/>
<dbReference type="Gene3D" id="3.50.50.60">
    <property type="entry name" value="FAD/NAD(P)-binding domain"/>
    <property type="match status" value="1"/>
</dbReference>
<evidence type="ECO:0000256" key="1">
    <source>
        <dbReference type="SAM" id="SignalP"/>
    </source>
</evidence>
<organism evidence="2 3">
    <name type="scientific">Aspergillus sydowii CBS 593.65</name>
    <dbReference type="NCBI Taxonomy" id="1036612"/>
    <lineage>
        <taxon>Eukaryota</taxon>
        <taxon>Fungi</taxon>
        <taxon>Dikarya</taxon>
        <taxon>Ascomycota</taxon>
        <taxon>Pezizomycotina</taxon>
        <taxon>Eurotiomycetes</taxon>
        <taxon>Eurotiomycetidae</taxon>
        <taxon>Eurotiales</taxon>
        <taxon>Aspergillaceae</taxon>
        <taxon>Aspergillus</taxon>
        <taxon>Aspergillus subgen. Nidulantes</taxon>
    </lineage>
</organism>
<dbReference type="Pfam" id="PF13450">
    <property type="entry name" value="NAD_binding_8"/>
    <property type="match status" value="1"/>
</dbReference>
<sequence length="483" mass="53345">MRFSTQLTRLATVASVWLGIVGASPGLYPKSDSNDGDWAVDPEKIIARDVCVIGGGASGTYAAIRLRELGHSVVVVEKEDHLGGHTRTYHDPKTGTPIDYGVWVYENNTEATNFFAHFNISLTVQDFTRVSQGSQRYDLRTGQPVPMPAGNVTAAMMRYAEQLLKYPYLSVGWDLPDPVPADLLLSFRDFIAKYDLAAAVETLTLYVQGLRGDILDYPMVYIMKYFSLGVLQGIQSGFLTTANHDNQELYQAAQAELGQDVILSSTVIGMRREVVDHKTGAEQHHILVRTPTGVKLIKANKLIVTIPPILSNLEGFDLDAHEEGIFAQFQNSFYYTTVIALSGIPSDVQILNRGIDTEYNVPVLPGTYVLSPSELPGVFRGFFGGGDQNLTEEQVTRIIQDNALSLRNAGYDVEDPEVLAYGNHSPFELFVSAEEIANGFYRDLYSLQGYRGTWYSGAAFDTHSSAALWQFTERLLVEKVLSG</sequence>
<evidence type="ECO:0000313" key="3">
    <source>
        <dbReference type="Proteomes" id="UP000184356"/>
    </source>
</evidence>
<keyword evidence="1" id="KW-0732">Signal</keyword>
<dbReference type="Proteomes" id="UP000184356">
    <property type="component" value="Unassembled WGS sequence"/>
</dbReference>
<keyword evidence="3" id="KW-1185">Reference proteome</keyword>
<dbReference type="GO" id="GO:0016491">
    <property type="term" value="F:oxidoreductase activity"/>
    <property type="evidence" value="ECO:0007669"/>
    <property type="project" value="TreeGrafter"/>
</dbReference>
<gene>
    <name evidence="2" type="ORF">ASPSYDRAFT_47712</name>
</gene>